<feature type="domain" description="OmpR/PhoB-type" evidence="7">
    <location>
        <begin position="110"/>
        <end position="217"/>
    </location>
</feature>
<evidence type="ECO:0000256" key="3">
    <source>
        <dbReference type="ARBA" id="ARBA00023125"/>
    </source>
</evidence>
<comment type="caution">
    <text evidence="8">The sequence shown here is derived from an EMBL/GenBank/DDBJ whole genome shotgun (WGS) entry which is preliminary data.</text>
</comment>
<dbReference type="InterPro" id="IPR011990">
    <property type="entry name" value="TPR-like_helical_dom_sf"/>
</dbReference>
<dbReference type="InterPro" id="IPR001867">
    <property type="entry name" value="OmpR/PhoB-type_DNA-bd"/>
</dbReference>
<dbReference type="InterPro" id="IPR027417">
    <property type="entry name" value="P-loop_NTPase"/>
</dbReference>
<dbReference type="InterPro" id="IPR016032">
    <property type="entry name" value="Sig_transdc_resp-reg_C-effctor"/>
</dbReference>
<dbReference type="InterPro" id="IPR036388">
    <property type="entry name" value="WH-like_DNA-bd_sf"/>
</dbReference>
<protein>
    <submittedName>
        <fullName evidence="8">BTAD domain-containing putative transcriptional regulator</fullName>
    </submittedName>
</protein>
<dbReference type="InterPro" id="IPR019734">
    <property type="entry name" value="TPR_rpt"/>
</dbReference>
<comment type="similarity">
    <text evidence="1">Belongs to the AfsR/DnrI/RedD regulatory family.</text>
</comment>
<dbReference type="SUPFAM" id="SSF52540">
    <property type="entry name" value="P-loop containing nucleoside triphosphate hydrolases"/>
    <property type="match status" value="1"/>
</dbReference>
<dbReference type="SMART" id="SM01043">
    <property type="entry name" value="BTAD"/>
    <property type="match status" value="1"/>
</dbReference>
<sequence>MKSTLDTGFHLPRASLLRAAAPADGAPIATDNLDYDEQGIWRVRNIPEPSSIGITANILRTFTSLLDRDLPERFIVLDAGTFAGAIQVAGKPSLSVTTSPRNRQIHLHRWKFHRILPSMSLRIEILGPLRAWRDGAELDLGPTQQRCVLALLVLADGRPVRLQKLVDAIWGDRAPDSAANVIQTYVKRLRRTLEPDRSARAASNILPRVGDGYSLRVDRSRVDLWLFRELVRDARDHETVTQALALWRGEPLAELTPLACHPWRSDLAVERGAALSRFADVVVTVGRAADVLAFAQCTARALPLDERIQATLIRLYHAAGRRADALLTYRAVCERLHVDLGVAPGPDLRAAHDVALHTDPPHTAPPVGPSTAPARPFTAAESAEPARVREAWQLPVPAQLPAGIGDFAGRLAQVETLLEALGGCKAAGVTPVAVITGMGGVGKTTLAVHVAHRLADAYPDGQLYVDLHGADGGSANPAAVLSRMLIALGVDGALIPKEIDDRVALYRSQVAGRRILVVLDNAAEEEQVRSLLPGAPSCAAVVTSRSRLTGLSGVRRVDLDVFAPEEALELLGRIVGEQRVRAEGEAACGIVEACGHIPLAVRVAGARLAVRPRLGLARFGRQLADESRRLDQLATGDLTVRATFRLSYASLPAPARQGFRLLGLLDIGDFAGWLLAVLLEESLERSERLLDILAEAQLVTMTGEDATGGPRYRMHDLIRLYARELAEAEDTEETRRAARIRAYGAWLALAESADQLLAYRTLIPLRGPAARHEPPGDTMAGMLADPVRWFQSERVNLSAVILQASRGGHADLAWNLADACVGFYEMREMLDEWRITHTAAMAACADDVHGRAVLARNLSYQSSLPIVQPLVMRRHAESALELFRQAGNPQGEAEALVLLGTALTADGLGEEGLQRLHQARDLAVSVGHGVSLIFIHAVLGFAYREQGELETASNHLERVLELTDGRRACRLRLMALRSLGMVRHYQGRLEESRAVLLEGLNLAQRLGVRFKELLFLLVIGESGVLTGRPNGVDYLARAWALAEETGGEFARALALRSLATLDLAEGRPAKARDRLLFSLGVFRRHGVHHIEVMALKALGHAWTLLGCTAEARQAWEEARTLYQRLGNRTQVAAIDELIGGPARGGWPGRASVTAGSGP</sequence>
<dbReference type="Pfam" id="PF03704">
    <property type="entry name" value="BTAD"/>
    <property type="match status" value="1"/>
</dbReference>
<dbReference type="InterPro" id="IPR005158">
    <property type="entry name" value="BTAD"/>
</dbReference>
<proteinExistence type="inferred from homology"/>
<accession>A0ABV5QBZ7</accession>
<name>A0ABV5QBZ7_9ACTN</name>
<evidence type="ECO:0000256" key="4">
    <source>
        <dbReference type="ARBA" id="ARBA00023163"/>
    </source>
</evidence>
<dbReference type="PANTHER" id="PTHR35807:SF1">
    <property type="entry name" value="TRANSCRIPTIONAL REGULATOR REDD"/>
    <property type="match status" value="1"/>
</dbReference>
<organism evidence="8 9">
    <name type="scientific">Nonomuraea roseola</name>
    <dbReference type="NCBI Taxonomy" id="46179"/>
    <lineage>
        <taxon>Bacteria</taxon>
        <taxon>Bacillati</taxon>
        <taxon>Actinomycetota</taxon>
        <taxon>Actinomycetes</taxon>
        <taxon>Streptosporangiales</taxon>
        <taxon>Streptosporangiaceae</taxon>
        <taxon>Nonomuraea</taxon>
    </lineage>
</organism>
<evidence type="ECO:0000256" key="2">
    <source>
        <dbReference type="ARBA" id="ARBA00023015"/>
    </source>
</evidence>
<keyword evidence="9" id="KW-1185">Reference proteome</keyword>
<feature type="DNA-binding region" description="OmpR/PhoB-type" evidence="5">
    <location>
        <begin position="110"/>
        <end position="217"/>
    </location>
</feature>
<evidence type="ECO:0000256" key="5">
    <source>
        <dbReference type="PROSITE-ProRule" id="PRU01091"/>
    </source>
</evidence>
<dbReference type="SUPFAM" id="SSF46894">
    <property type="entry name" value="C-terminal effector domain of the bipartite response regulators"/>
    <property type="match status" value="1"/>
</dbReference>
<evidence type="ECO:0000313" key="8">
    <source>
        <dbReference type="EMBL" id="MFB9532813.1"/>
    </source>
</evidence>
<gene>
    <name evidence="8" type="ORF">ACFFRN_39950</name>
</gene>
<dbReference type="Gene3D" id="1.10.10.10">
    <property type="entry name" value="Winged helix-like DNA-binding domain superfamily/Winged helix DNA-binding domain"/>
    <property type="match status" value="1"/>
</dbReference>
<evidence type="ECO:0000259" key="7">
    <source>
        <dbReference type="PROSITE" id="PS51755"/>
    </source>
</evidence>
<dbReference type="InterPro" id="IPR002182">
    <property type="entry name" value="NB-ARC"/>
</dbReference>
<dbReference type="PROSITE" id="PS51755">
    <property type="entry name" value="OMPR_PHOB"/>
    <property type="match status" value="1"/>
</dbReference>
<evidence type="ECO:0000256" key="1">
    <source>
        <dbReference type="ARBA" id="ARBA00005820"/>
    </source>
</evidence>
<dbReference type="SUPFAM" id="SSF48452">
    <property type="entry name" value="TPR-like"/>
    <property type="match status" value="3"/>
</dbReference>
<evidence type="ECO:0000256" key="6">
    <source>
        <dbReference type="SAM" id="MobiDB-lite"/>
    </source>
</evidence>
<keyword evidence="3 5" id="KW-0238">DNA-binding</keyword>
<dbReference type="Gene3D" id="3.40.50.300">
    <property type="entry name" value="P-loop containing nucleotide triphosphate hydrolases"/>
    <property type="match status" value="1"/>
</dbReference>
<dbReference type="SMART" id="SM00862">
    <property type="entry name" value="Trans_reg_C"/>
    <property type="match status" value="1"/>
</dbReference>
<dbReference type="Gene3D" id="1.25.40.10">
    <property type="entry name" value="Tetratricopeptide repeat domain"/>
    <property type="match status" value="3"/>
</dbReference>
<dbReference type="SMART" id="SM00028">
    <property type="entry name" value="TPR"/>
    <property type="match status" value="4"/>
</dbReference>
<dbReference type="PANTHER" id="PTHR35807">
    <property type="entry name" value="TRANSCRIPTIONAL REGULATOR REDD-RELATED"/>
    <property type="match status" value="1"/>
</dbReference>
<dbReference type="InterPro" id="IPR051677">
    <property type="entry name" value="AfsR-DnrI-RedD_regulator"/>
</dbReference>
<dbReference type="Pfam" id="PF00931">
    <property type="entry name" value="NB-ARC"/>
    <property type="match status" value="1"/>
</dbReference>
<dbReference type="Pfam" id="PF00486">
    <property type="entry name" value="Trans_reg_C"/>
    <property type="match status" value="1"/>
</dbReference>
<dbReference type="RefSeq" id="WP_379479220.1">
    <property type="nucleotide sequence ID" value="NZ_JBHMCE010000015.1"/>
</dbReference>
<dbReference type="Proteomes" id="UP001589646">
    <property type="component" value="Unassembled WGS sequence"/>
</dbReference>
<keyword evidence="4" id="KW-0804">Transcription</keyword>
<dbReference type="PRINTS" id="PR00364">
    <property type="entry name" value="DISEASERSIST"/>
</dbReference>
<evidence type="ECO:0000313" key="9">
    <source>
        <dbReference type="Proteomes" id="UP001589646"/>
    </source>
</evidence>
<reference evidence="8 9" key="1">
    <citation type="submission" date="2024-09" db="EMBL/GenBank/DDBJ databases">
        <authorList>
            <person name="Sun Q."/>
            <person name="Mori K."/>
        </authorList>
    </citation>
    <scope>NUCLEOTIDE SEQUENCE [LARGE SCALE GENOMIC DNA]</scope>
    <source>
        <strain evidence="8 9">JCM 3323</strain>
    </source>
</reference>
<feature type="region of interest" description="Disordered" evidence="6">
    <location>
        <begin position="360"/>
        <end position="382"/>
    </location>
</feature>
<keyword evidence="2" id="KW-0805">Transcription regulation</keyword>
<dbReference type="Pfam" id="PF13424">
    <property type="entry name" value="TPR_12"/>
    <property type="match status" value="1"/>
</dbReference>
<dbReference type="EMBL" id="JBHMCE010000015">
    <property type="protein sequence ID" value="MFB9532813.1"/>
    <property type="molecule type" value="Genomic_DNA"/>
</dbReference>